<evidence type="ECO:0000313" key="4">
    <source>
        <dbReference type="Proteomes" id="UP000277766"/>
    </source>
</evidence>
<evidence type="ECO:0000256" key="1">
    <source>
        <dbReference type="SAM" id="MobiDB-lite"/>
    </source>
</evidence>
<comment type="caution">
    <text evidence="3">The sequence shown here is derived from an EMBL/GenBank/DDBJ whole genome shotgun (WGS) entry which is preliminary data.</text>
</comment>
<feature type="transmembrane region" description="Helical" evidence="2">
    <location>
        <begin position="146"/>
        <end position="165"/>
    </location>
</feature>
<proteinExistence type="predicted"/>
<keyword evidence="3" id="KW-0378">Hydrolase</keyword>
<evidence type="ECO:0000256" key="2">
    <source>
        <dbReference type="SAM" id="Phobius"/>
    </source>
</evidence>
<dbReference type="AlphaFoldDB" id="A0A431VWF9"/>
<gene>
    <name evidence="3" type="ORF">EJ104_06405</name>
</gene>
<dbReference type="Proteomes" id="UP000277766">
    <property type="component" value="Unassembled WGS sequence"/>
</dbReference>
<accession>A0A431VWF9</accession>
<feature type="transmembrane region" description="Helical" evidence="2">
    <location>
        <begin position="264"/>
        <end position="289"/>
    </location>
</feature>
<evidence type="ECO:0000313" key="3">
    <source>
        <dbReference type="EMBL" id="RTR27490.1"/>
    </source>
</evidence>
<feature type="compositionally biased region" description="Low complexity" evidence="1">
    <location>
        <begin position="15"/>
        <end position="28"/>
    </location>
</feature>
<reference evidence="3 4" key="1">
    <citation type="submission" date="2018-12" db="EMBL/GenBank/DDBJ databases">
        <title>Deinococcus radiophilus ATCC 27603 genome sequencing and assembly.</title>
        <authorList>
            <person name="Maclea K.S."/>
            <person name="Maynard C.R."/>
        </authorList>
    </citation>
    <scope>NUCLEOTIDE SEQUENCE [LARGE SCALE GENOMIC DNA]</scope>
    <source>
        <strain evidence="3 4">ATCC 27603</strain>
    </source>
</reference>
<keyword evidence="3" id="KW-0482">Metalloprotease</keyword>
<keyword evidence="2" id="KW-0472">Membrane</keyword>
<sequence>MLTSLREHMENSETAPPASSSPPSSAAANAVPLGRPDGVAAAAMASPSPPPSPRSERPLQDLLEDFRSLPFEVLFPVQRWLSDQPWKMRWVQALLFFALLPLSLSHFWGSDAEIQDAAWAIGIYFALLWGYVLWMIVQPGDVKRRNVLIPTVFTAVVGIVLVLFLQEMPFFSLLYSATEWNFSPARLLGFVAGVGVIEEGVKLLPIWWLAVKLREIRTPREAAFYAGLSGLAFGVAEAVAYSMAYTEMNFYAQYYGLTGDGHYVILEFLRLITLPFLHCMFSGIAGYYLGLSLLAPQRRTALLLLGVGLAATIHGFYNFFASTWLGVVVAAIAILMFIAYLRSAEQITQHITRQGQGTSPAQPVTVSLEKEVTL</sequence>
<feature type="transmembrane region" description="Helical" evidence="2">
    <location>
        <begin position="90"/>
        <end position="108"/>
    </location>
</feature>
<feature type="transmembrane region" description="Helical" evidence="2">
    <location>
        <begin position="185"/>
        <end position="210"/>
    </location>
</feature>
<dbReference type="InterPro" id="IPR026898">
    <property type="entry name" value="PrsW"/>
</dbReference>
<name>A0A431VWF9_9DEIO</name>
<feature type="transmembrane region" description="Helical" evidence="2">
    <location>
        <begin position="301"/>
        <end position="317"/>
    </location>
</feature>
<feature type="transmembrane region" description="Helical" evidence="2">
    <location>
        <begin position="323"/>
        <end position="341"/>
    </location>
</feature>
<keyword evidence="3" id="KW-0645">Protease</keyword>
<keyword evidence="4" id="KW-1185">Reference proteome</keyword>
<dbReference type="OrthoDB" id="66768at2"/>
<keyword evidence="2" id="KW-1133">Transmembrane helix</keyword>
<dbReference type="Pfam" id="PF13367">
    <property type="entry name" value="PrsW-protease"/>
    <property type="match status" value="1"/>
</dbReference>
<feature type="region of interest" description="Disordered" evidence="1">
    <location>
        <begin position="1"/>
        <end position="33"/>
    </location>
</feature>
<dbReference type="GO" id="GO:0008237">
    <property type="term" value="F:metallopeptidase activity"/>
    <property type="evidence" value="ECO:0007669"/>
    <property type="project" value="UniProtKB-KW"/>
</dbReference>
<dbReference type="PANTHER" id="PTHR36844">
    <property type="entry name" value="PROTEASE PRSW"/>
    <property type="match status" value="1"/>
</dbReference>
<organism evidence="3 4">
    <name type="scientific">Deinococcus radiophilus</name>
    <dbReference type="NCBI Taxonomy" id="32062"/>
    <lineage>
        <taxon>Bacteria</taxon>
        <taxon>Thermotogati</taxon>
        <taxon>Deinococcota</taxon>
        <taxon>Deinococci</taxon>
        <taxon>Deinococcales</taxon>
        <taxon>Deinococcaceae</taxon>
        <taxon>Deinococcus</taxon>
    </lineage>
</organism>
<keyword evidence="2" id="KW-0812">Transmembrane</keyword>
<dbReference type="PANTHER" id="PTHR36844:SF1">
    <property type="entry name" value="PROTEASE PRSW"/>
    <property type="match status" value="1"/>
</dbReference>
<dbReference type="EMBL" id="RXPE01000010">
    <property type="protein sequence ID" value="RTR27490.1"/>
    <property type="molecule type" value="Genomic_DNA"/>
</dbReference>
<feature type="compositionally biased region" description="Basic and acidic residues" evidence="1">
    <location>
        <begin position="1"/>
        <end position="11"/>
    </location>
</feature>
<protein>
    <submittedName>
        <fullName evidence="3">PrsW family intramembrane metalloprotease</fullName>
    </submittedName>
</protein>
<feature type="transmembrane region" description="Helical" evidence="2">
    <location>
        <begin position="222"/>
        <end position="244"/>
    </location>
</feature>
<feature type="transmembrane region" description="Helical" evidence="2">
    <location>
        <begin position="114"/>
        <end position="134"/>
    </location>
</feature>
<dbReference type="GO" id="GO:0006508">
    <property type="term" value="P:proteolysis"/>
    <property type="evidence" value="ECO:0007669"/>
    <property type="project" value="UniProtKB-KW"/>
</dbReference>